<dbReference type="Gene3D" id="3.90.25.10">
    <property type="entry name" value="UDP-galactose 4-epimerase, domain 1"/>
    <property type="match status" value="1"/>
</dbReference>
<reference evidence="4" key="2">
    <citation type="journal article" date="2023" name="IMA Fungus">
        <title>Comparative genomic study of the Penicillium genus elucidates a diverse pangenome and 15 lateral gene transfer events.</title>
        <authorList>
            <person name="Petersen C."/>
            <person name="Sorensen T."/>
            <person name="Nielsen M.R."/>
            <person name="Sondergaard T.E."/>
            <person name="Sorensen J.L."/>
            <person name="Fitzpatrick D.A."/>
            <person name="Frisvad J.C."/>
            <person name="Nielsen K.L."/>
        </authorList>
    </citation>
    <scope>NUCLEOTIDE SEQUENCE</scope>
    <source>
        <strain evidence="4">IBT 30069</strain>
    </source>
</reference>
<dbReference type="AlphaFoldDB" id="A0A9W9FCF2"/>
<proteinExistence type="inferred from homology"/>
<dbReference type="InterPro" id="IPR051164">
    <property type="entry name" value="NmrA-like_oxidored"/>
</dbReference>
<dbReference type="InterPro" id="IPR036291">
    <property type="entry name" value="NAD(P)-bd_dom_sf"/>
</dbReference>
<dbReference type="EMBL" id="JAPQKH010000005">
    <property type="protein sequence ID" value="KAJ5097686.1"/>
    <property type="molecule type" value="Genomic_DNA"/>
</dbReference>
<keyword evidence="2" id="KW-0521">NADP</keyword>
<evidence type="ECO:0000256" key="2">
    <source>
        <dbReference type="ARBA" id="ARBA00022857"/>
    </source>
</evidence>
<sequence length="329" mass="36275">MASTKKTIAVVGATGTQGSSVARAFLSHAGWNVRCLTRSASSDKAQSLAREGAELVEADLSDPQSLRRAFAGVHAIFLNTDYWEPYRQAVVSGKDAETSGKIGYDTETSFGKNAIDAALEVPTLERFVYSALGPMKAASGGKYPYSYHWETKAHLVDYIQNTELSKRTSYIYVGAYLTNQFMYPKASKSTGEYALVLPASNRTRFPVIDTSRSTGLFVKALIEEEAPGTKLLAYDEYLSSEEIINTWSKVTKKEARFIQMGMQEMQEKYGVPIEVLGGPAFLNEFDYCAGISDVIEPAQLKSRVNVKSFEESLRGLSDDILLGTTDWTY</sequence>
<comment type="caution">
    <text evidence="4">The sequence shown here is derived from an EMBL/GenBank/DDBJ whole genome shotgun (WGS) entry which is preliminary data.</text>
</comment>
<dbReference type="SUPFAM" id="SSF51735">
    <property type="entry name" value="NAD(P)-binding Rossmann-fold domains"/>
    <property type="match status" value="1"/>
</dbReference>
<accession>A0A9W9FCF2</accession>
<gene>
    <name evidence="4" type="ORF">N7456_008407</name>
</gene>
<dbReference type="Pfam" id="PF05368">
    <property type="entry name" value="NmrA"/>
    <property type="match status" value="1"/>
</dbReference>
<dbReference type="PANTHER" id="PTHR42748:SF29">
    <property type="entry name" value="NMRA-LIKE DOMAIN-CONTAINING PROTEIN"/>
    <property type="match status" value="1"/>
</dbReference>
<name>A0A9W9FCF2_9EURO</name>
<protein>
    <recommendedName>
        <fullName evidence="3">NmrA-like domain-containing protein</fullName>
    </recommendedName>
</protein>
<comment type="similarity">
    <text evidence="1">Belongs to the NmrA-type oxidoreductase family.</text>
</comment>
<feature type="domain" description="NmrA-like" evidence="3">
    <location>
        <begin position="4"/>
        <end position="290"/>
    </location>
</feature>
<dbReference type="Gene3D" id="3.40.50.720">
    <property type="entry name" value="NAD(P)-binding Rossmann-like Domain"/>
    <property type="match status" value="1"/>
</dbReference>
<evidence type="ECO:0000313" key="5">
    <source>
        <dbReference type="Proteomes" id="UP001149165"/>
    </source>
</evidence>
<dbReference type="CDD" id="cd05251">
    <property type="entry name" value="NmrA_like_SDR_a"/>
    <property type="match status" value="1"/>
</dbReference>
<organism evidence="4 5">
    <name type="scientific">Penicillium angulare</name>
    <dbReference type="NCBI Taxonomy" id="116970"/>
    <lineage>
        <taxon>Eukaryota</taxon>
        <taxon>Fungi</taxon>
        <taxon>Dikarya</taxon>
        <taxon>Ascomycota</taxon>
        <taxon>Pezizomycotina</taxon>
        <taxon>Eurotiomycetes</taxon>
        <taxon>Eurotiomycetidae</taxon>
        <taxon>Eurotiales</taxon>
        <taxon>Aspergillaceae</taxon>
        <taxon>Penicillium</taxon>
    </lineage>
</organism>
<dbReference type="Proteomes" id="UP001149165">
    <property type="component" value="Unassembled WGS sequence"/>
</dbReference>
<dbReference type="OrthoDB" id="3358371at2759"/>
<evidence type="ECO:0000259" key="3">
    <source>
        <dbReference type="Pfam" id="PF05368"/>
    </source>
</evidence>
<dbReference type="PANTHER" id="PTHR42748">
    <property type="entry name" value="NITROGEN METABOLITE REPRESSION PROTEIN NMRA FAMILY MEMBER"/>
    <property type="match status" value="1"/>
</dbReference>
<evidence type="ECO:0000313" key="4">
    <source>
        <dbReference type="EMBL" id="KAJ5097686.1"/>
    </source>
</evidence>
<dbReference type="InterPro" id="IPR008030">
    <property type="entry name" value="NmrA-like"/>
</dbReference>
<keyword evidence="5" id="KW-1185">Reference proteome</keyword>
<dbReference type="GO" id="GO:0005634">
    <property type="term" value="C:nucleus"/>
    <property type="evidence" value="ECO:0007669"/>
    <property type="project" value="TreeGrafter"/>
</dbReference>
<reference evidence="4" key="1">
    <citation type="submission" date="2022-11" db="EMBL/GenBank/DDBJ databases">
        <authorList>
            <person name="Petersen C."/>
        </authorList>
    </citation>
    <scope>NUCLEOTIDE SEQUENCE</scope>
    <source>
        <strain evidence="4">IBT 30069</strain>
    </source>
</reference>
<evidence type="ECO:0000256" key="1">
    <source>
        <dbReference type="ARBA" id="ARBA00006328"/>
    </source>
</evidence>